<dbReference type="OrthoDB" id="8757753at2"/>
<evidence type="ECO:0000256" key="5">
    <source>
        <dbReference type="ARBA" id="ARBA00023136"/>
    </source>
</evidence>
<evidence type="ECO:0000259" key="7">
    <source>
        <dbReference type="Pfam" id="PF04138"/>
    </source>
</evidence>
<keyword evidence="10" id="KW-1185">Reference proteome</keyword>
<evidence type="ECO:0000313" key="11">
    <source>
        <dbReference type="Proteomes" id="UP000584325"/>
    </source>
</evidence>
<feature type="transmembrane region" description="Helical" evidence="6">
    <location>
        <begin position="12"/>
        <end position="36"/>
    </location>
</feature>
<evidence type="ECO:0000313" key="10">
    <source>
        <dbReference type="Proteomes" id="UP000298763"/>
    </source>
</evidence>
<dbReference type="PANTHER" id="PTHR38459:SF1">
    <property type="entry name" value="PROPHAGE BACTOPRENOL-LINKED GLUCOSE TRANSLOCASE HOMOLOG"/>
    <property type="match status" value="1"/>
</dbReference>
<gene>
    <name evidence="9" type="ORF">FCL38_15520</name>
    <name evidence="8" type="ORF">FHS02_001668</name>
</gene>
<dbReference type="GO" id="GO:0000271">
    <property type="term" value="P:polysaccharide biosynthetic process"/>
    <property type="evidence" value="ECO:0007669"/>
    <property type="project" value="InterPro"/>
</dbReference>
<dbReference type="EMBL" id="CP040017">
    <property type="protein sequence ID" value="QCP11670.1"/>
    <property type="molecule type" value="Genomic_DNA"/>
</dbReference>
<dbReference type="Proteomes" id="UP000584325">
    <property type="component" value="Unassembled WGS sequence"/>
</dbReference>
<feature type="transmembrane region" description="Helical" evidence="6">
    <location>
        <begin position="98"/>
        <end position="118"/>
    </location>
</feature>
<reference evidence="8 11" key="2">
    <citation type="submission" date="2020-08" db="EMBL/GenBank/DDBJ databases">
        <title>Genomic Encyclopedia of Type Strains, Phase III (KMG-III): the genomes of soil and plant-associated and newly described type strains.</title>
        <authorList>
            <person name="Whitman W."/>
        </authorList>
    </citation>
    <scope>NUCLEOTIDE SEQUENCE [LARGE SCALE GENOMIC DNA]</scope>
    <source>
        <strain evidence="8 11">CECT 7753</strain>
    </source>
</reference>
<evidence type="ECO:0000313" key="8">
    <source>
        <dbReference type="EMBL" id="MBB3220869.1"/>
    </source>
</evidence>
<proteinExistence type="inferred from homology"/>
<evidence type="ECO:0000313" key="9">
    <source>
        <dbReference type="EMBL" id="QCP11670.1"/>
    </source>
</evidence>
<evidence type="ECO:0000256" key="3">
    <source>
        <dbReference type="ARBA" id="ARBA00022692"/>
    </source>
</evidence>
<evidence type="ECO:0000256" key="6">
    <source>
        <dbReference type="SAM" id="Phobius"/>
    </source>
</evidence>
<dbReference type="EMBL" id="JACHXS010000002">
    <property type="protein sequence ID" value="MBB3220869.1"/>
    <property type="molecule type" value="Genomic_DNA"/>
</dbReference>
<keyword evidence="5 6" id="KW-0472">Membrane</keyword>
<dbReference type="PANTHER" id="PTHR38459">
    <property type="entry name" value="PROPHAGE BACTOPRENOL-LINKED GLUCOSE TRANSLOCASE HOMOLOG"/>
    <property type="match status" value="1"/>
</dbReference>
<sequence>MRRLAIQYAPQLRFLVAGTANTLGGYLLYLLLQLVLPYQAAYFLAFVAGVVCAYCLNTLFVFRTRLSWRTFLAYPMIYVAQYAISAPMLAVLVEWLDVPSTIAPLIVSVAMIPVSFLLNRFMLVRGQRAGDIAP</sequence>
<dbReference type="Proteomes" id="UP000298763">
    <property type="component" value="Chromosome"/>
</dbReference>
<feature type="domain" description="GtrA/DPMS transmembrane" evidence="7">
    <location>
        <begin position="13"/>
        <end position="122"/>
    </location>
</feature>
<dbReference type="AlphaFoldDB" id="A0A4P8HT15"/>
<dbReference type="RefSeq" id="WP_137314517.1">
    <property type="nucleotide sequence ID" value="NZ_CP040017.1"/>
</dbReference>
<comment type="subcellular location">
    <subcellularLocation>
        <location evidence="1">Membrane</location>
        <topology evidence="1">Multi-pass membrane protein</topology>
    </subcellularLocation>
</comment>
<feature type="transmembrane region" description="Helical" evidence="6">
    <location>
        <begin position="42"/>
        <end position="62"/>
    </location>
</feature>
<keyword evidence="3 6" id="KW-0812">Transmembrane</keyword>
<feature type="transmembrane region" description="Helical" evidence="6">
    <location>
        <begin position="71"/>
        <end position="92"/>
    </location>
</feature>
<protein>
    <submittedName>
        <fullName evidence="9">GtrA family protein</fullName>
    </submittedName>
    <submittedName>
        <fullName evidence="8">Putative flippase GtrA</fullName>
    </submittedName>
</protein>
<keyword evidence="4 6" id="KW-1133">Transmembrane helix</keyword>
<evidence type="ECO:0000256" key="2">
    <source>
        <dbReference type="ARBA" id="ARBA00009399"/>
    </source>
</evidence>
<dbReference type="GO" id="GO:0005886">
    <property type="term" value="C:plasma membrane"/>
    <property type="evidence" value="ECO:0007669"/>
    <property type="project" value="TreeGrafter"/>
</dbReference>
<evidence type="ECO:0000256" key="4">
    <source>
        <dbReference type="ARBA" id="ARBA00022989"/>
    </source>
</evidence>
<organism evidence="8 11">
    <name type="scientific">Pseudoduganella umbonata</name>
    <dbReference type="NCBI Taxonomy" id="864828"/>
    <lineage>
        <taxon>Bacteria</taxon>
        <taxon>Pseudomonadati</taxon>
        <taxon>Pseudomonadota</taxon>
        <taxon>Betaproteobacteria</taxon>
        <taxon>Burkholderiales</taxon>
        <taxon>Oxalobacteraceae</taxon>
        <taxon>Telluria group</taxon>
        <taxon>Pseudoduganella</taxon>
    </lineage>
</organism>
<dbReference type="InterPro" id="IPR007267">
    <property type="entry name" value="GtrA_DPMS_TM"/>
</dbReference>
<comment type="similarity">
    <text evidence="2">Belongs to the GtrA family.</text>
</comment>
<dbReference type="InterPro" id="IPR051401">
    <property type="entry name" value="GtrA_CellWall_Glycosyl"/>
</dbReference>
<accession>A0A4P8HT15</accession>
<name>A0A4P8HT15_9BURK</name>
<reference evidence="9 10" key="1">
    <citation type="submission" date="2019-05" db="EMBL/GenBank/DDBJ databases">
        <title>Draft Genome Sequences of Six Type Strains of the Genus Massilia.</title>
        <authorList>
            <person name="Miess H."/>
            <person name="Frediansyhah A."/>
            <person name="Gross H."/>
        </authorList>
    </citation>
    <scope>NUCLEOTIDE SEQUENCE [LARGE SCALE GENOMIC DNA]</scope>
    <source>
        <strain evidence="9 10">DSMZ 26121</strain>
    </source>
</reference>
<dbReference type="Pfam" id="PF04138">
    <property type="entry name" value="GtrA_DPMS_TM"/>
    <property type="match status" value="1"/>
</dbReference>
<evidence type="ECO:0000256" key="1">
    <source>
        <dbReference type="ARBA" id="ARBA00004141"/>
    </source>
</evidence>